<gene>
    <name evidence="13" type="primary">metF</name>
    <name evidence="13" type="ORF">AAG747_24795</name>
</gene>
<dbReference type="EMBL" id="JBDKWZ010000020">
    <property type="protein sequence ID" value="MEN7551164.1"/>
    <property type="molecule type" value="Genomic_DNA"/>
</dbReference>
<comment type="similarity">
    <text evidence="3 12">Belongs to the methylenetetrahydrofolate reductase family.</text>
</comment>
<accession>A0AAW9SFR9</accession>
<organism evidence="13 14">
    <name type="scientific">Rapidithrix thailandica</name>
    <dbReference type="NCBI Taxonomy" id="413964"/>
    <lineage>
        <taxon>Bacteria</taxon>
        <taxon>Pseudomonadati</taxon>
        <taxon>Bacteroidota</taxon>
        <taxon>Cytophagia</taxon>
        <taxon>Cytophagales</taxon>
        <taxon>Flammeovirgaceae</taxon>
        <taxon>Rapidithrix</taxon>
    </lineage>
</organism>
<dbReference type="GO" id="GO:0071949">
    <property type="term" value="F:FAD binding"/>
    <property type="evidence" value="ECO:0007669"/>
    <property type="project" value="TreeGrafter"/>
</dbReference>
<dbReference type="GO" id="GO:0009086">
    <property type="term" value="P:methionine biosynthetic process"/>
    <property type="evidence" value="ECO:0007669"/>
    <property type="project" value="UniProtKB-KW"/>
</dbReference>
<dbReference type="CDD" id="cd00537">
    <property type="entry name" value="MTHFR"/>
    <property type="match status" value="1"/>
</dbReference>
<proteinExistence type="inferred from homology"/>
<comment type="cofactor">
    <cofactor evidence="1 12">
        <name>FAD</name>
        <dbReference type="ChEBI" id="CHEBI:57692"/>
    </cofactor>
</comment>
<comment type="pathway">
    <text evidence="10">Amino-acid biosynthesis; L-methionine biosynthesis via de novo pathway.</text>
</comment>
<keyword evidence="7 12" id="KW-0560">Oxidoreductase</keyword>
<keyword evidence="8" id="KW-0520">NAD</keyword>
<evidence type="ECO:0000256" key="3">
    <source>
        <dbReference type="ARBA" id="ARBA00006743"/>
    </source>
</evidence>
<dbReference type="Pfam" id="PF02219">
    <property type="entry name" value="MTHFR"/>
    <property type="match status" value="1"/>
</dbReference>
<dbReference type="NCBIfam" id="TIGR00676">
    <property type="entry name" value="fadh2"/>
    <property type="match status" value="1"/>
</dbReference>
<dbReference type="InterPro" id="IPR029041">
    <property type="entry name" value="FAD-linked_oxidoreductase-like"/>
</dbReference>
<evidence type="ECO:0000256" key="10">
    <source>
        <dbReference type="ARBA" id="ARBA00034478"/>
    </source>
</evidence>
<evidence type="ECO:0000256" key="7">
    <source>
        <dbReference type="ARBA" id="ARBA00023002"/>
    </source>
</evidence>
<reference evidence="13 14" key="1">
    <citation type="submission" date="2024-04" db="EMBL/GenBank/DDBJ databases">
        <title>Novel genus in family Flammeovirgaceae.</title>
        <authorList>
            <person name="Nguyen T.H."/>
            <person name="Vuong T.Q."/>
            <person name="Le H."/>
            <person name="Kim S.-G."/>
        </authorList>
    </citation>
    <scope>NUCLEOTIDE SEQUENCE [LARGE SCALE GENOMIC DNA]</scope>
    <source>
        <strain evidence="13 14">JCM 23209</strain>
    </source>
</reference>
<dbReference type="GO" id="GO:0005829">
    <property type="term" value="C:cytosol"/>
    <property type="evidence" value="ECO:0007669"/>
    <property type="project" value="InterPro"/>
</dbReference>
<dbReference type="SUPFAM" id="SSF51730">
    <property type="entry name" value="FAD-linked oxidoreductase"/>
    <property type="match status" value="1"/>
</dbReference>
<evidence type="ECO:0000256" key="2">
    <source>
        <dbReference type="ARBA" id="ARBA00004777"/>
    </source>
</evidence>
<dbReference type="EC" id="1.5.1.54" evidence="12"/>
<evidence type="ECO:0000256" key="9">
    <source>
        <dbReference type="ARBA" id="ARBA00023167"/>
    </source>
</evidence>
<evidence type="ECO:0000256" key="1">
    <source>
        <dbReference type="ARBA" id="ARBA00001974"/>
    </source>
</evidence>
<dbReference type="PANTHER" id="PTHR45754">
    <property type="entry name" value="METHYLENETETRAHYDROFOLATE REDUCTASE"/>
    <property type="match status" value="1"/>
</dbReference>
<keyword evidence="4" id="KW-0028">Amino-acid biosynthesis</keyword>
<keyword evidence="5 12" id="KW-0285">Flavoprotein</keyword>
<dbReference type="RefSeq" id="WP_346823945.1">
    <property type="nucleotide sequence ID" value="NZ_JBDKWZ010000020.1"/>
</dbReference>
<dbReference type="PANTHER" id="PTHR45754:SF3">
    <property type="entry name" value="METHYLENETETRAHYDROFOLATE REDUCTASE (NADPH)"/>
    <property type="match status" value="1"/>
</dbReference>
<keyword evidence="9" id="KW-0486">Methionine biosynthesis</keyword>
<dbReference type="GO" id="GO:0035999">
    <property type="term" value="P:tetrahydrofolate interconversion"/>
    <property type="evidence" value="ECO:0007669"/>
    <property type="project" value="TreeGrafter"/>
</dbReference>
<evidence type="ECO:0000313" key="13">
    <source>
        <dbReference type="EMBL" id="MEN7551164.1"/>
    </source>
</evidence>
<comment type="caution">
    <text evidence="13">The sequence shown here is derived from an EMBL/GenBank/DDBJ whole genome shotgun (WGS) entry which is preliminary data.</text>
</comment>
<dbReference type="InterPro" id="IPR003171">
    <property type="entry name" value="Mehydrof_redctse-like"/>
</dbReference>
<sequence>MKVIDYIRQSDKTLFSFEILPPLKGQSIKSIFDAIDPLMEFKPSFIDVTYHREEYYYKQHPNGLLEKRTIRKRPGTVGICAAIMNRYHVDTVPHLICGGFNKEETENALIDLHFLGIENVLVLRGDSIKSEPAFTPTEGGHQYASELLEQVAQINNGIYQDEILENRTPTDFCIGVAGYPEKHFEAPNLNTDLKYLKLKVDLGAEYIVTQMFFDNQKFFEFEQKCRDMGITVPIIPGLKPFSSKRQLTTLPSFFHIDIPQELVAEVEKCQNNEQVRELGIEWCAQQSKELIKHGVPSLHYYSMGKSRSVSKIAAQLF</sequence>
<dbReference type="Proteomes" id="UP001403385">
    <property type="component" value="Unassembled WGS sequence"/>
</dbReference>
<dbReference type="AlphaFoldDB" id="A0AAW9SFR9"/>
<dbReference type="GO" id="GO:0106312">
    <property type="term" value="F:methylenetetrahydrofolate reductase (NADH) activity"/>
    <property type="evidence" value="ECO:0007669"/>
    <property type="project" value="UniProtKB-EC"/>
</dbReference>
<evidence type="ECO:0000256" key="4">
    <source>
        <dbReference type="ARBA" id="ARBA00022605"/>
    </source>
</evidence>
<evidence type="ECO:0000313" key="14">
    <source>
        <dbReference type="Proteomes" id="UP001403385"/>
    </source>
</evidence>
<evidence type="ECO:0000256" key="8">
    <source>
        <dbReference type="ARBA" id="ARBA00023027"/>
    </source>
</evidence>
<keyword evidence="14" id="KW-1185">Reference proteome</keyword>
<dbReference type="Gene3D" id="3.20.20.220">
    <property type="match status" value="1"/>
</dbReference>
<dbReference type="FunFam" id="3.20.20.220:FF:000015">
    <property type="entry name" value="Methylenetetrahydrofolate reductase"/>
    <property type="match status" value="1"/>
</dbReference>
<comment type="pathway">
    <text evidence="2 12">One-carbon metabolism; tetrahydrofolate interconversion.</text>
</comment>
<evidence type="ECO:0000256" key="11">
    <source>
        <dbReference type="ARBA" id="ARBA00048628"/>
    </source>
</evidence>
<evidence type="ECO:0000256" key="12">
    <source>
        <dbReference type="RuleBase" id="RU003862"/>
    </source>
</evidence>
<comment type="catalytic activity">
    <reaction evidence="11">
        <text>(6S)-5-methyl-5,6,7,8-tetrahydrofolate + NAD(+) = (6R)-5,10-methylene-5,6,7,8-tetrahydrofolate + NADH + H(+)</text>
        <dbReference type="Rhea" id="RHEA:19821"/>
        <dbReference type="ChEBI" id="CHEBI:15378"/>
        <dbReference type="ChEBI" id="CHEBI:15636"/>
        <dbReference type="ChEBI" id="CHEBI:18608"/>
        <dbReference type="ChEBI" id="CHEBI:57540"/>
        <dbReference type="ChEBI" id="CHEBI:57945"/>
        <dbReference type="EC" id="1.5.1.54"/>
    </reaction>
    <physiologicalReaction direction="right-to-left" evidence="11">
        <dbReference type="Rhea" id="RHEA:19823"/>
    </physiologicalReaction>
</comment>
<evidence type="ECO:0000256" key="6">
    <source>
        <dbReference type="ARBA" id="ARBA00022827"/>
    </source>
</evidence>
<evidence type="ECO:0000256" key="5">
    <source>
        <dbReference type="ARBA" id="ARBA00022630"/>
    </source>
</evidence>
<protein>
    <recommendedName>
        <fullName evidence="12">Methylenetetrahydrofolate reductase</fullName>
        <ecNumber evidence="12">1.5.1.54</ecNumber>
    </recommendedName>
</protein>
<keyword evidence="6 12" id="KW-0274">FAD</keyword>
<dbReference type="InterPro" id="IPR004620">
    <property type="entry name" value="MTHF_reductase_bac"/>
</dbReference>
<name>A0AAW9SFR9_9BACT</name>